<name>A0AAE0Z3Z4_9GAST</name>
<evidence type="ECO:0000313" key="2">
    <source>
        <dbReference type="Proteomes" id="UP001283361"/>
    </source>
</evidence>
<reference evidence="1" key="1">
    <citation type="journal article" date="2023" name="G3 (Bethesda)">
        <title>A reference genome for the long-term kleptoplast-retaining sea slug Elysia crispata morphotype clarki.</title>
        <authorList>
            <person name="Eastman K.E."/>
            <person name="Pendleton A.L."/>
            <person name="Shaikh M.A."/>
            <person name="Suttiyut T."/>
            <person name="Ogas R."/>
            <person name="Tomko P."/>
            <person name="Gavelis G."/>
            <person name="Widhalm J.R."/>
            <person name="Wisecaver J.H."/>
        </authorList>
    </citation>
    <scope>NUCLEOTIDE SEQUENCE</scope>
    <source>
        <strain evidence="1">ECLA1</strain>
    </source>
</reference>
<gene>
    <name evidence="1" type="ORF">RRG08_031966</name>
</gene>
<protein>
    <submittedName>
        <fullName evidence="1">Uncharacterized protein</fullName>
    </submittedName>
</protein>
<comment type="caution">
    <text evidence="1">The sequence shown here is derived from an EMBL/GenBank/DDBJ whole genome shotgun (WGS) entry which is preliminary data.</text>
</comment>
<dbReference type="AlphaFoldDB" id="A0AAE0Z3Z4"/>
<accession>A0AAE0Z3Z4</accession>
<organism evidence="1 2">
    <name type="scientific">Elysia crispata</name>
    <name type="common">lettuce slug</name>
    <dbReference type="NCBI Taxonomy" id="231223"/>
    <lineage>
        <taxon>Eukaryota</taxon>
        <taxon>Metazoa</taxon>
        <taxon>Spiralia</taxon>
        <taxon>Lophotrochozoa</taxon>
        <taxon>Mollusca</taxon>
        <taxon>Gastropoda</taxon>
        <taxon>Heterobranchia</taxon>
        <taxon>Euthyneura</taxon>
        <taxon>Panpulmonata</taxon>
        <taxon>Sacoglossa</taxon>
        <taxon>Placobranchoidea</taxon>
        <taxon>Plakobranchidae</taxon>
        <taxon>Elysia</taxon>
    </lineage>
</organism>
<keyword evidence="2" id="KW-1185">Reference proteome</keyword>
<proteinExistence type="predicted"/>
<sequence>MTRERGRGRAPLTVLCKLDKVDFPRWFQAKSRHCDSELEKSSFQIILKAGEKETTSKKTASNQCLYASVVADCMLESSF</sequence>
<dbReference type="EMBL" id="JAWDGP010004715">
    <property type="protein sequence ID" value="KAK3762384.1"/>
    <property type="molecule type" value="Genomic_DNA"/>
</dbReference>
<evidence type="ECO:0000313" key="1">
    <source>
        <dbReference type="EMBL" id="KAK3762384.1"/>
    </source>
</evidence>
<dbReference type="Proteomes" id="UP001283361">
    <property type="component" value="Unassembled WGS sequence"/>
</dbReference>